<evidence type="ECO:0000313" key="2">
    <source>
        <dbReference type="Proteomes" id="UP000295497"/>
    </source>
</evidence>
<dbReference type="AlphaFoldDB" id="A0A4P2QXS0"/>
<sequence length="121" mass="13505">MELKRCRKSEILVNAEVCSAAARQFRALMALPKDGLMCGPKSRSADLIEQNFESCAALSDIPADFRLGDLTKEESSLVAEAIRIRETLTEEELLRSLKEFVWTCTETPPKLPPMPKQAPKP</sequence>
<protein>
    <submittedName>
        <fullName evidence="1">Uncharacterized protein</fullName>
    </submittedName>
</protein>
<name>A0A4P2QXS0_SORCE</name>
<dbReference type="EMBL" id="CP012672">
    <property type="protein sequence ID" value="AUX35275.1"/>
    <property type="molecule type" value="Genomic_DNA"/>
</dbReference>
<organism evidence="1 2">
    <name type="scientific">Sorangium cellulosum</name>
    <name type="common">Polyangium cellulosum</name>
    <dbReference type="NCBI Taxonomy" id="56"/>
    <lineage>
        <taxon>Bacteria</taxon>
        <taxon>Pseudomonadati</taxon>
        <taxon>Myxococcota</taxon>
        <taxon>Polyangia</taxon>
        <taxon>Polyangiales</taxon>
        <taxon>Polyangiaceae</taxon>
        <taxon>Sorangium</taxon>
    </lineage>
</organism>
<dbReference type="Proteomes" id="UP000295497">
    <property type="component" value="Chromosome"/>
</dbReference>
<reference evidence="1 2" key="1">
    <citation type="submission" date="2015-09" db="EMBL/GenBank/DDBJ databases">
        <title>Sorangium comparison.</title>
        <authorList>
            <person name="Zaburannyi N."/>
            <person name="Bunk B."/>
            <person name="Overmann J."/>
            <person name="Mueller R."/>
        </authorList>
    </citation>
    <scope>NUCLEOTIDE SEQUENCE [LARGE SCALE GENOMIC DNA]</scope>
    <source>
        <strain evidence="1 2">So ce836</strain>
    </source>
</reference>
<proteinExistence type="predicted"/>
<accession>A0A4P2QXS0</accession>
<evidence type="ECO:0000313" key="1">
    <source>
        <dbReference type="EMBL" id="AUX35275.1"/>
    </source>
</evidence>
<gene>
    <name evidence="1" type="ORF">SOCE836_074660</name>
</gene>